<feature type="region of interest" description="Disordered" evidence="1">
    <location>
        <begin position="675"/>
        <end position="697"/>
    </location>
</feature>
<protein>
    <submittedName>
        <fullName evidence="2">Uncharacterized protein</fullName>
    </submittedName>
</protein>
<evidence type="ECO:0000313" key="2">
    <source>
        <dbReference type="EMBL" id="ROT77873.1"/>
    </source>
</evidence>
<feature type="compositionally biased region" description="Polar residues" evidence="1">
    <location>
        <begin position="515"/>
        <end position="527"/>
    </location>
</feature>
<sequence length="848" mass="91959">MSRRRGRSCSSDEGLDSFRIPAFERGDIGLLDDEDGCDVLLGSRLEEELNCSIEKMREEEAIPIARLIRLEGSLGSSSQGSSNNSPHPVVMESAAAHLSGTLELLEDVEMPSLSLCESAELVSLVSISPNSPVKLGFSFKDEGPANGTFVAKEQRGNVYSVSSSNYRKPPPTEEFDIADKIAMLSAMPSISPSVNTLITLDEKETLQKDARRMTLDQTKSFSGAFLAEACGIVEELDGLAANMTSSPLASPERQVSPDRRMTLGPDMDLLDVENMNDSLLSSLAIANSPVKIPVLSVEPSPLPDHEEKDKALPVSVKAVDCTYDRLARLLNETQDIVSGPAATALGKVGDVKPRAVDSTFVQSNNQKLLNSTFDREQLPAEQNLAKNPNANATFDQKHLIDATNKTFDRLEHQMAANTTFEMLENNLINTTFDRKENQEANTTFDFQAGTEAKNENLNITFEKGEYKIPSMNETVNLMDAEGDVLKLILDSTPQKSSKGTPEAASTPKGAAKPQQIASKGTITKDPTQSFLHRMSLNLRNEQAKAAAPENSQQPAAEPHSHAQGLNNRNAVPGFKMGHLDQQAVSHQLRRLHNAPTAMRSISGPMRALPMHTFPLQQSCGKQVESASTPDDEGITALDYNTPAVKEAKPTFGSLSSIENERPCTPDIGIAMDHRTSTPDVFRPGDPGSGPRITSTPAMRGGVFCRMMGMDGPAPTPIIAPISRLQRVVSVSSTGSLPEVSQDPKWPGLSHESTKDSKGGIGTPANHHSGRSRQALPLSHQYGDNLMVDAIEGDIQDKNSEPQLQNDDLIDAGKEMEEKETVDSTRHNQDVHQKLNSDNPKSSHSLPKR</sequence>
<keyword evidence="3" id="KW-1185">Reference proteome</keyword>
<reference evidence="2 3" key="1">
    <citation type="submission" date="2018-04" db="EMBL/GenBank/DDBJ databases">
        <authorList>
            <person name="Zhang X."/>
            <person name="Yuan J."/>
            <person name="Li F."/>
            <person name="Xiang J."/>
        </authorList>
    </citation>
    <scope>NUCLEOTIDE SEQUENCE [LARGE SCALE GENOMIC DNA]</scope>
    <source>
        <tissue evidence="2">Muscle</tissue>
    </source>
</reference>
<feature type="region of interest" description="Disordered" evidence="1">
    <location>
        <begin position="733"/>
        <end position="772"/>
    </location>
</feature>
<dbReference type="OrthoDB" id="6361932at2759"/>
<dbReference type="Proteomes" id="UP000283509">
    <property type="component" value="Unassembled WGS sequence"/>
</dbReference>
<feature type="region of interest" description="Disordered" evidence="1">
    <location>
        <begin position="796"/>
        <end position="848"/>
    </location>
</feature>
<feature type="compositionally biased region" description="Basic and acidic residues" evidence="1">
    <location>
        <begin position="810"/>
        <end position="834"/>
    </location>
</feature>
<feature type="compositionally biased region" description="Polar residues" evidence="1">
    <location>
        <begin position="835"/>
        <end position="848"/>
    </location>
</feature>
<evidence type="ECO:0000256" key="1">
    <source>
        <dbReference type="SAM" id="MobiDB-lite"/>
    </source>
</evidence>
<dbReference type="EMBL" id="QCYY01001463">
    <property type="protein sequence ID" value="ROT77873.1"/>
    <property type="molecule type" value="Genomic_DNA"/>
</dbReference>
<reference evidence="2 3" key="2">
    <citation type="submission" date="2019-01" db="EMBL/GenBank/DDBJ databases">
        <title>The decoding of complex shrimp genome reveals the adaptation for benthos swimmer, frequently molting mechanism and breeding impact on genome.</title>
        <authorList>
            <person name="Sun Y."/>
            <person name="Gao Y."/>
            <person name="Yu Y."/>
        </authorList>
    </citation>
    <scope>NUCLEOTIDE SEQUENCE [LARGE SCALE GENOMIC DNA]</scope>
    <source>
        <tissue evidence="2">Muscle</tissue>
    </source>
</reference>
<feature type="region of interest" description="Disordered" evidence="1">
    <location>
        <begin position="542"/>
        <end position="573"/>
    </location>
</feature>
<proteinExistence type="predicted"/>
<dbReference type="AlphaFoldDB" id="A0A3R7MIY6"/>
<accession>A0A3R7MIY6</accession>
<name>A0A3R7MIY6_PENVA</name>
<comment type="caution">
    <text evidence="2">The sequence shown here is derived from an EMBL/GenBank/DDBJ whole genome shotgun (WGS) entry which is preliminary data.</text>
</comment>
<evidence type="ECO:0000313" key="3">
    <source>
        <dbReference type="Proteomes" id="UP000283509"/>
    </source>
</evidence>
<organism evidence="2 3">
    <name type="scientific">Penaeus vannamei</name>
    <name type="common">Whiteleg shrimp</name>
    <name type="synonym">Litopenaeus vannamei</name>
    <dbReference type="NCBI Taxonomy" id="6689"/>
    <lineage>
        <taxon>Eukaryota</taxon>
        <taxon>Metazoa</taxon>
        <taxon>Ecdysozoa</taxon>
        <taxon>Arthropoda</taxon>
        <taxon>Crustacea</taxon>
        <taxon>Multicrustacea</taxon>
        <taxon>Malacostraca</taxon>
        <taxon>Eumalacostraca</taxon>
        <taxon>Eucarida</taxon>
        <taxon>Decapoda</taxon>
        <taxon>Dendrobranchiata</taxon>
        <taxon>Penaeoidea</taxon>
        <taxon>Penaeidae</taxon>
        <taxon>Penaeus</taxon>
    </lineage>
</organism>
<feature type="region of interest" description="Disordered" evidence="1">
    <location>
        <begin position="492"/>
        <end position="527"/>
    </location>
</feature>
<gene>
    <name evidence="2" type="ORF">C7M84_003430</name>
</gene>